<accession>A0A4U3LYH4</accession>
<reference evidence="1 2" key="1">
    <citation type="submission" date="2019-04" db="EMBL/GenBank/DDBJ databases">
        <title>Herbidospora sp. NEAU-GS14.nov., a novel actinomycete isolated from soil.</title>
        <authorList>
            <person name="Han L."/>
        </authorList>
    </citation>
    <scope>NUCLEOTIDE SEQUENCE [LARGE SCALE GENOMIC DNA]</scope>
    <source>
        <strain evidence="1 2">NEAU-GS14</strain>
    </source>
</reference>
<evidence type="ECO:0000313" key="1">
    <source>
        <dbReference type="EMBL" id="TKK80649.1"/>
    </source>
</evidence>
<evidence type="ECO:0000313" key="2">
    <source>
        <dbReference type="Proteomes" id="UP000308705"/>
    </source>
</evidence>
<proteinExistence type="predicted"/>
<dbReference type="InterPro" id="IPR007995">
    <property type="entry name" value="DUF742"/>
</dbReference>
<dbReference type="PANTHER" id="PTHR36221">
    <property type="entry name" value="DUF742 DOMAIN-CONTAINING PROTEIN"/>
    <property type="match status" value="1"/>
</dbReference>
<dbReference type="Pfam" id="PF05331">
    <property type="entry name" value="DUF742"/>
    <property type="match status" value="1"/>
</dbReference>
<dbReference type="RefSeq" id="WP_137251494.1">
    <property type="nucleotide sequence ID" value="NZ_SZQA01000058.1"/>
</dbReference>
<dbReference type="Proteomes" id="UP000308705">
    <property type="component" value="Unassembled WGS sequence"/>
</dbReference>
<organism evidence="1 2">
    <name type="scientific">Herbidospora galbida</name>
    <dbReference type="NCBI Taxonomy" id="2575442"/>
    <lineage>
        <taxon>Bacteria</taxon>
        <taxon>Bacillati</taxon>
        <taxon>Actinomycetota</taxon>
        <taxon>Actinomycetes</taxon>
        <taxon>Streptosporangiales</taxon>
        <taxon>Streptosporangiaceae</taxon>
        <taxon>Herbidospora</taxon>
    </lineage>
</organism>
<name>A0A4U3LYH4_9ACTN</name>
<dbReference type="AlphaFoldDB" id="A0A4U3LYH4"/>
<dbReference type="PANTHER" id="PTHR36221:SF1">
    <property type="entry name" value="DUF742 DOMAIN-CONTAINING PROTEIN"/>
    <property type="match status" value="1"/>
</dbReference>
<protein>
    <submittedName>
        <fullName evidence="1">DUF742 domain-containing protein</fullName>
    </submittedName>
</protein>
<sequence>MAADEDPEPGPLVRMFAVTGGRARPVGEAFDVIAVVTTIGMPYDQAGLSPEHLAALRVATRPTTVADIGTRLRLPLNITRVLLSDLRREGLVSIDPPAATAGVLNERIYQEVLNGLRAL</sequence>
<dbReference type="OrthoDB" id="3430520at2"/>
<gene>
    <name evidence="1" type="ORF">FDA94_35970</name>
</gene>
<dbReference type="EMBL" id="SZQA01000058">
    <property type="protein sequence ID" value="TKK80649.1"/>
    <property type="molecule type" value="Genomic_DNA"/>
</dbReference>
<comment type="caution">
    <text evidence="1">The sequence shown here is derived from an EMBL/GenBank/DDBJ whole genome shotgun (WGS) entry which is preliminary data.</text>
</comment>
<keyword evidence="2" id="KW-1185">Reference proteome</keyword>